<feature type="domain" description="PSI" evidence="9">
    <location>
        <begin position="289"/>
        <end position="333"/>
    </location>
</feature>
<keyword evidence="3" id="KW-0812">Transmembrane</keyword>
<keyword evidence="5" id="KW-1133">Transmembrane helix</keyword>
<evidence type="ECO:0000259" key="9">
    <source>
        <dbReference type="SMART" id="SM00423"/>
    </source>
</evidence>
<dbReference type="GO" id="GO:0016020">
    <property type="term" value="C:membrane"/>
    <property type="evidence" value="ECO:0007669"/>
    <property type="project" value="UniProtKB-SubCell"/>
</dbReference>
<dbReference type="InParanoid" id="W5L4L5"/>
<dbReference type="PANTHER" id="PTHR13055">
    <property type="entry name" value="TUMOR ENDOTHELIAL MARKER 7 RELATED"/>
    <property type="match status" value="1"/>
</dbReference>
<dbReference type="GeneTree" id="ENSGT00440000033408"/>
<dbReference type="InterPro" id="IPR002165">
    <property type="entry name" value="Plexin_repeat"/>
</dbReference>
<feature type="compositionally biased region" description="Polar residues" evidence="8">
    <location>
        <begin position="65"/>
        <end position="74"/>
    </location>
</feature>
<evidence type="ECO:0000313" key="11">
    <source>
        <dbReference type="Proteomes" id="UP000018467"/>
    </source>
</evidence>
<evidence type="ECO:0000256" key="2">
    <source>
        <dbReference type="ARBA" id="ARBA00010297"/>
    </source>
</evidence>
<comment type="similarity">
    <text evidence="2">Belongs to the plexin family.</text>
</comment>
<evidence type="ECO:0000256" key="3">
    <source>
        <dbReference type="ARBA" id="ARBA00022692"/>
    </source>
</evidence>
<proteinExistence type="inferred from homology"/>
<sequence>SSAVFQRSSDVVSAAMDVNLHKAQREPGAEPPPSLRQGGHSLLQERGQYQEHGKPDSERLHDIVTNDSHGNSSQIERDMDHIYYVSKIYGPTEAAGRDLWINIEQMDKGKIHGEISNTHRQALRVNLSFEFPYYGHLLREITITTGFLYTGGILHKMLTATQYIAPLMANFDPSISPNSTIVYCDNSALVVQWDHVYLQDASHLGSFTFQAALHSDGRITFAYKEIPTDINEISSVNHPVKVGLSDAFVVLHKIQQIPVRRRTIYEYHRVELLKSKITNRSSVEMLPLPCLQFSSCDSCTTAHIGFNCSWCSRLQCSSGFDRNRQDWVDSGCLDEMKNQSCSQTANISQHLSVTITPPINKAVDAGTTGKISRSKASAKPTRTSTTTRSTRTGSATDSSPNSTHTERRPRHWPAMKFRRGSGHPAYAEVEAMARDKEGFIVMEPKDSLIISDRRESSVTTDQRDGFIVPDQRERFLVMETC</sequence>
<evidence type="ECO:0000256" key="1">
    <source>
        <dbReference type="ARBA" id="ARBA00004479"/>
    </source>
</evidence>
<feature type="compositionally biased region" description="Basic and acidic residues" evidence="8">
    <location>
        <begin position="19"/>
        <end position="28"/>
    </location>
</feature>
<keyword evidence="7" id="KW-0325">Glycoprotein</keyword>
<keyword evidence="11" id="KW-1185">Reference proteome</keyword>
<evidence type="ECO:0000256" key="4">
    <source>
        <dbReference type="ARBA" id="ARBA00022729"/>
    </source>
</evidence>
<reference evidence="10" key="4">
    <citation type="submission" date="2025-09" db="UniProtKB">
        <authorList>
            <consortium name="Ensembl"/>
        </authorList>
    </citation>
    <scope>IDENTIFICATION</scope>
</reference>
<protein>
    <submittedName>
        <fullName evidence="10">Plexin domain containing 2a</fullName>
    </submittedName>
</protein>
<dbReference type="eggNOG" id="KOG3848">
    <property type="taxonomic scope" value="Eukaryota"/>
</dbReference>
<organism evidence="10 11">
    <name type="scientific">Astyanax mexicanus</name>
    <name type="common">Blind cave fish</name>
    <name type="synonym">Astyanax fasciatus mexicanus</name>
    <dbReference type="NCBI Taxonomy" id="7994"/>
    <lineage>
        <taxon>Eukaryota</taxon>
        <taxon>Metazoa</taxon>
        <taxon>Chordata</taxon>
        <taxon>Craniata</taxon>
        <taxon>Vertebrata</taxon>
        <taxon>Euteleostomi</taxon>
        <taxon>Actinopterygii</taxon>
        <taxon>Neopterygii</taxon>
        <taxon>Teleostei</taxon>
        <taxon>Ostariophysi</taxon>
        <taxon>Characiformes</taxon>
        <taxon>Characoidei</taxon>
        <taxon>Acestrorhamphidae</taxon>
        <taxon>Acestrorhamphinae</taxon>
        <taxon>Astyanax</taxon>
    </lineage>
</organism>
<evidence type="ECO:0000313" key="10">
    <source>
        <dbReference type="Ensembl" id="ENSAMXP00000014777.2"/>
    </source>
</evidence>
<dbReference type="Pfam" id="PF01437">
    <property type="entry name" value="PSI"/>
    <property type="match status" value="1"/>
</dbReference>
<comment type="subcellular location">
    <subcellularLocation>
        <location evidence="1">Membrane</location>
        <topology evidence="1">Single-pass type I membrane protein</topology>
    </subcellularLocation>
</comment>
<dbReference type="InterPro" id="IPR031152">
    <property type="entry name" value="PLXDC"/>
</dbReference>
<evidence type="ECO:0000256" key="5">
    <source>
        <dbReference type="ARBA" id="ARBA00022989"/>
    </source>
</evidence>
<keyword evidence="4" id="KW-0732">Signal</keyword>
<feature type="region of interest" description="Disordered" evidence="8">
    <location>
        <begin position="16"/>
        <end position="74"/>
    </location>
</feature>
<dbReference type="HOGENOM" id="CLU_029494_3_1_1"/>
<feature type="compositionally biased region" description="Basic and acidic residues" evidence="8">
    <location>
        <begin position="48"/>
        <end position="64"/>
    </location>
</feature>
<evidence type="ECO:0000256" key="8">
    <source>
        <dbReference type="SAM" id="MobiDB-lite"/>
    </source>
</evidence>
<feature type="region of interest" description="Disordered" evidence="8">
    <location>
        <begin position="364"/>
        <end position="412"/>
    </location>
</feature>
<evidence type="ECO:0000256" key="7">
    <source>
        <dbReference type="ARBA" id="ARBA00023180"/>
    </source>
</evidence>
<dbReference type="Proteomes" id="UP000018467">
    <property type="component" value="Unassembled WGS sequence"/>
</dbReference>
<dbReference type="AlphaFoldDB" id="W5L4L5"/>
<reference evidence="11" key="2">
    <citation type="journal article" date="2014" name="Nat. Commun.">
        <title>The cavefish genome reveals candidate genes for eye loss.</title>
        <authorList>
            <person name="McGaugh S.E."/>
            <person name="Gross J.B."/>
            <person name="Aken B."/>
            <person name="Blin M."/>
            <person name="Borowsky R."/>
            <person name="Chalopin D."/>
            <person name="Hinaux H."/>
            <person name="Jeffery W.R."/>
            <person name="Keene A."/>
            <person name="Ma L."/>
            <person name="Minx P."/>
            <person name="Murphy D."/>
            <person name="O'Quin K.E."/>
            <person name="Retaux S."/>
            <person name="Rohner N."/>
            <person name="Searle S.M."/>
            <person name="Stahl B.A."/>
            <person name="Tabin C."/>
            <person name="Volff J.N."/>
            <person name="Yoshizawa M."/>
            <person name="Warren W.C."/>
        </authorList>
    </citation>
    <scope>NUCLEOTIDE SEQUENCE [LARGE SCALE GENOMIC DNA]</scope>
    <source>
        <strain evidence="11">female</strain>
    </source>
</reference>
<dbReference type="InterPro" id="IPR016201">
    <property type="entry name" value="PSI"/>
</dbReference>
<reference evidence="10" key="3">
    <citation type="submission" date="2025-08" db="UniProtKB">
        <authorList>
            <consortium name="Ensembl"/>
        </authorList>
    </citation>
    <scope>IDENTIFICATION</scope>
</reference>
<feature type="compositionally biased region" description="Low complexity" evidence="8">
    <location>
        <begin position="374"/>
        <end position="399"/>
    </location>
</feature>
<dbReference type="SMART" id="SM00423">
    <property type="entry name" value="PSI"/>
    <property type="match status" value="1"/>
</dbReference>
<evidence type="ECO:0000256" key="6">
    <source>
        <dbReference type="ARBA" id="ARBA00023136"/>
    </source>
</evidence>
<dbReference type="PANTHER" id="PTHR13055:SF11">
    <property type="entry name" value="PLEXIN DOMAIN-CONTAINING PROTEIN 2"/>
    <property type="match status" value="1"/>
</dbReference>
<name>W5L4L5_ASTMX</name>
<dbReference type="Ensembl" id="ENSAMXT00000014777.2">
    <property type="protein sequence ID" value="ENSAMXP00000014777.2"/>
    <property type="gene ID" value="ENSAMXG00000014340.2"/>
</dbReference>
<accession>W5L4L5</accession>
<reference evidence="11" key="1">
    <citation type="submission" date="2013-03" db="EMBL/GenBank/DDBJ databases">
        <authorList>
            <person name="Jeffery W."/>
            <person name="Warren W."/>
            <person name="Wilson R.K."/>
        </authorList>
    </citation>
    <scope>NUCLEOTIDE SEQUENCE</scope>
    <source>
        <strain evidence="11">female</strain>
    </source>
</reference>
<keyword evidence="6" id="KW-0472">Membrane</keyword>
<dbReference type="Bgee" id="ENSAMXG00000014340">
    <property type="expression patterns" value="Expressed in heart and 7 other cell types or tissues"/>
</dbReference>